<gene>
    <name evidence="2" type="ORF">TSUD_300280</name>
</gene>
<dbReference type="InterPro" id="IPR003871">
    <property type="entry name" value="RFA1B/D_OB_1st"/>
</dbReference>
<dbReference type="SUPFAM" id="SSF50249">
    <property type="entry name" value="Nucleic acid-binding proteins"/>
    <property type="match status" value="2"/>
</dbReference>
<keyword evidence="3" id="KW-1185">Reference proteome</keyword>
<dbReference type="Gene3D" id="2.40.50.140">
    <property type="entry name" value="Nucleic acid-binding proteins"/>
    <property type="match status" value="3"/>
</dbReference>
<dbReference type="PANTHER" id="PTHR47165:SF4">
    <property type="entry name" value="OS03G0429900 PROTEIN"/>
    <property type="match status" value="1"/>
</dbReference>
<name>A0A2Z6P1W5_TRISU</name>
<dbReference type="InterPro" id="IPR012340">
    <property type="entry name" value="NA-bd_OB-fold"/>
</dbReference>
<dbReference type="EMBL" id="DF974763">
    <property type="protein sequence ID" value="GAU50428.1"/>
    <property type="molecule type" value="Genomic_DNA"/>
</dbReference>
<accession>A0A2Z6P1W5</accession>
<protein>
    <recommendedName>
        <fullName evidence="1">Replication protein A 70 kDa DNA-binding subunit B/D first OB fold domain-containing protein</fullName>
    </recommendedName>
</protein>
<dbReference type="CDD" id="cd04481">
    <property type="entry name" value="RPA1_DBD_B_like"/>
    <property type="match status" value="1"/>
</dbReference>
<dbReference type="Pfam" id="PF02721">
    <property type="entry name" value="DUF223"/>
    <property type="match status" value="1"/>
</dbReference>
<dbReference type="CDD" id="cd04480">
    <property type="entry name" value="RPA1_DBD_A_like"/>
    <property type="match status" value="1"/>
</dbReference>
<sequence>MAVLPSRDGVFCDIIQANPDRVDAVYEVRVLKKWEEPDQFIVGRLDSMKLVLIDQHFHKIQATIPSDLISKFDHQVVEGGVYEMSSFSVDFNFDSLLPSHHRYKFVFNENTKVVPSNNNLLPKYGLSLIGAENILKRRLYYRYMVDVVGVLTSVQHDKNFFPDGKVTQSVTLQLDDQRRSLCCELSGRLVDEFKKSVDSSAGGLPVVVLQFMKITISQGCTLVEGIEGVTRIFVDPSVPDVEKFRSGMDAFLRKNIDYSGLSKTTRLLPLSHTLDFIDRYPVRTIAELRIFQSYIGSFHCQKCKVRDFCASPKVKITLELDDESGTALFSVFDHVMIGLAAPALPTRGVNVDYFYKAFSSFMGKSVMFVVKKKLHNADHTENCFELVRASAHPSVIKYFIDVGVYTTPSKNIEKRPMKKSKQDEVSKIVRCTSTISELVDEYLTAAAANFMSSNDGASSSRIKRTRV</sequence>
<organism evidence="2 3">
    <name type="scientific">Trifolium subterraneum</name>
    <name type="common">Subterranean clover</name>
    <dbReference type="NCBI Taxonomy" id="3900"/>
    <lineage>
        <taxon>Eukaryota</taxon>
        <taxon>Viridiplantae</taxon>
        <taxon>Streptophyta</taxon>
        <taxon>Embryophyta</taxon>
        <taxon>Tracheophyta</taxon>
        <taxon>Spermatophyta</taxon>
        <taxon>Magnoliopsida</taxon>
        <taxon>eudicotyledons</taxon>
        <taxon>Gunneridae</taxon>
        <taxon>Pentapetalae</taxon>
        <taxon>rosids</taxon>
        <taxon>fabids</taxon>
        <taxon>Fabales</taxon>
        <taxon>Fabaceae</taxon>
        <taxon>Papilionoideae</taxon>
        <taxon>50 kb inversion clade</taxon>
        <taxon>NPAAA clade</taxon>
        <taxon>Hologalegina</taxon>
        <taxon>IRL clade</taxon>
        <taxon>Trifolieae</taxon>
        <taxon>Trifolium</taxon>
    </lineage>
</organism>
<dbReference type="AlphaFoldDB" id="A0A2Z6P1W5"/>
<dbReference type="PANTHER" id="PTHR47165">
    <property type="entry name" value="OS03G0429900 PROTEIN"/>
    <property type="match status" value="1"/>
</dbReference>
<dbReference type="OrthoDB" id="1432533at2759"/>
<reference evidence="3" key="1">
    <citation type="journal article" date="2017" name="Front. Plant Sci.">
        <title>Climate Clever Clovers: New Paradigm to Reduce the Environmental Footprint of Ruminants by Breeding Low Methanogenic Forages Utilizing Haplotype Variation.</title>
        <authorList>
            <person name="Kaur P."/>
            <person name="Appels R."/>
            <person name="Bayer P.E."/>
            <person name="Keeble-Gagnere G."/>
            <person name="Wang J."/>
            <person name="Hirakawa H."/>
            <person name="Shirasawa K."/>
            <person name="Vercoe P."/>
            <person name="Stefanova K."/>
            <person name="Durmic Z."/>
            <person name="Nichols P."/>
            <person name="Revell C."/>
            <person name="Isobe S.N."/>
            <person name="Edwards D."/>
            <person name="Erskine W."/>
        </authorList>
    </citation>
    <scope>NUCLEOTIDE SEQUENCE [LARGE SCALE GENOMIC DNA]</scope>
    <source>
        <strain evidence="3">cv. Daliak</strain>
    </source>
</reference>
<evidence type="ECO:0000313" key="3">
    <source>
        <dbReference type="Proteomes" id="UP000242715"/>
    </source>
</evidence>
<evidence type="ECO:0000313" key="2">
    <source>
        <dbReference type="EMBL" id="GAU50428.1"/>
    </source>
</evidence>
<dbReference type="Proteomes" id="UP000242715">
    <property type="component" value="Unassembled WGS sequence"/>
</dbReference>
<feature type="domain" description="Replication protein A 70 kDa DNA-binding subunit B/D first OB fold" evidence="1">
    <location>
        <begin position="27"/>
        <end position="115"/>
    </location>
</feature>
<proteinExistence type="predicted"/>
<evidence type="ECO:0000259" key="1">
    <source>
        <dbReference type="Pfam" id="PF02721"/>
    </source>
</evidence>